<dbReference type="AlphaFoldDB" id="A0A916UGR3"/>
<protein>
    <submittedName>
        <fullName evidence="1">Uncharacterized protein</fullName>
    </submittedName>
</protein>
<proteinExistence type="predicted"/>
<sequence length="42" mass="4776">MAAEAVEIKNRELNKGDIKIDKAFDYSKNDKVPLGETIFLFC</sequence>
<comment type="caution">
    <text evidence="1">The sequence shown here is derived from an EMBL/GenBank/DDBJ whole genome shotgun (WGS) entry which is preliminary data.</text>
</comment>
<name>A0A916UGR3_9BURK</name>
<keyword evidence="2" id="KW-1185">Reference proteome</keyword>
<accession>A0A916UGR3</accession>
<organism evidence="1 2">
    <name type="scientific">Undibacterium terreum</name>
    <dbReference type="NCBI Taxonomy" id="1224302"/>
    <lineage>
        <taxon>Bacteria</taxon>
        <taxon>Pseudomonadati</taxon>
        <taxon>Pseudomonadota</taxon>
        <taxon>Betaproteobacteria</taxon>
        <taxon>Burkholderiales</taxon>
        <taxon>Oxalobacteraceae</taxon>
        <taxon>Undibacterium</taxon>
    </lineage>
</organism>
<reference evidence="1" key="1">
    <citation type="journal article" date="2014" name="Int. J. Syst. Evol. Microbiol.">
        <title>Complete genome sequence of Corynebacterium casei LMG S-19264T (=DSM 44701T), isolated from a smear-ripened cheese.</title>
        <authorList>
            <consortium name="US DOE Joint Genome Institute (JGI-PGF)"/>
            <person name="Walter F."/>
            <person name="Albersmeier A."/>
            <person name="Kalinowski J."/>
            <person name="Ruckert C."/>
        </authorList>
    </citation>
    <scope>NUCLEOTIDE SEQUENCE</scope>
    <source>
        <strain evidence="1">CGMCC 1.10998</strain>
    </source>
</reference>
<evidence type="ECO:0000313" key="2">
    <source>
        <dbReference type="Proteomes" id="UP000637423"/>
    </source>
</evidence>
<evidence type="ECO:0000313" key="1">
    <source>
        <dbReference type="EMBL" id="GGC72292.1"/>
    </source>
</evidence>
<dbReference type="Proteomes" id="UP000637423">
    <property type="component" value="Unassembled WGS sequence"/>
</dbReference>
<gene>
    <name evidence="1" type="ORF">GCM10011396_19270</name>
</gene>
<reference evidence="1" key="2">
    <citation type="submission" date="2020-09" db="EMBL/GenBank/DDBJ databases">
        <authorList>
            <person name="Sun Q."/>
            <person name="Zhou Y."/>
        </authorList>
    </citation>
    <scope>NUCLEOTIDE SEQUENCE</scope>
    <source>
        <strain evidence="1">CGMCC 1.10998</strain>
    </source>
</reference>
<dbReference type="EMBL" id="BMED01000002">
    <property type="protein sequence ID" value="GGC72292.1"/>
    <property type="molecule type" value="Genomic_DNA"/>
</dbReference>